<feature type="chain" id="PRO_5018731857" description="Lipoprotein" evidence="1">
    <location>
        <begin position="31"/>
        <end position="454"/>
    </location>
</feature>
<dbReference type="AlphaFoldDB" id="A0A3Q9EMR7"/>
<keyword evidence="3" id="KW-1185">Reference proteome</keyword>
<protein>
    <recommendedName>
        <fullName evidence="4">Lipoprotein</fullName>
    </recommendedName>
</protein>
<name>A0A3Q9EMR7_9ACTN</name>
<dbReference type="KEGG" id="scya:EJ357_14495"/>
<evidence type="ECO:0000256" key="1">
    <source>
        <dbReference type="SAM" id="SignalP"/>
    </source>
</evidence>
<dbReference type="OrthoDB" id="9151379at2"/>
<dbReference type="PROSITE" id="PS51257">
    <property type="entry name" value="PROKAR_LIPOPROTEIN"/>
    <property type="match status" value="1"/>
</dbReference>
<dbReference type="RefSeq" id="WP_126392011.1">
    <property type="nucleotide sequence ID" value="NZ_CP034539.1"/>
</dbReference>
<proteinExistence type="predicted"/>
<organism evidence="2 3">
    <name type="scientific">Streptomyces cyaneochromogenes</name>
    <dbReference type="NCBI Taxonomy" id="2496836"/>
    <lineage>
        <taxon>Bacteria</taxon>
        <taxon>Bacillati</taxon>
        <taxon>Actinomycetota</taxon>
        <taxon>Actinomycetes</taxon>
        <taxon>Kitasatosporales</taxon>
        <taxon>Streptomycetaceae</taxon>
        <taxon>Streptomyces</taxon>
    </lineage>
</organism>
<dbReference type="EMBL" id="CP034539">
    <property type="protein sequence ID" value="AZQ34533.1"/>
    <property type="molecule type" value="Genomic_DNA"/>
</dbReference>
<dbReference type="Proteomes" id="UP000280298">
    <property type="component" value="Chromosome"/>
</dbReference>
<feature type="signal peptide" evidence="1">
    <location>
        <begin position="1"/>
        <end position="30"/>
    </location>
</feature>
<evidence type="ECO:0008006" key="4">
    <source>
        <dbReference type="Google" id="ProtNLM"/>
    </source>
</evidence>
<gene>
    <name evidence="2" type="ORF">EJ357_14495</name>
</gene>
<accession>A0A3Q9EMR7</accession>
<evidence type="ECO:0000313" key="3">
    <source>
        <dbReference type="Proteomes" id="UP000280298"/>
    </source>
</evidence>
<evidence type="ECO:0000313" key="2">
    <source>
        <dbReference type="EMBL" id="AZQ34533.1"/>
    </source>
</evidence>
<reference evidence="2 3" key="1">
    <citation type="journal article" date="2019" name="Int. J. Syst. Evol. Microbiol.">
        <title>Streptomyces cyaneochromogenes sp. nov., a blue pigment-producing actinomycete from manganese-contaminated soil.</title>
        <authorList>
            <person name="Tang X."/>
            <person name="Zhao J."/>
            <person name="Li K."/>
            <person name="Chen Z."/>
            <person name="Sun Y."/>
            <person name="Gao J."/>
        </authorList>
    </citation>
    <scope>NUCLEOTIDE SEQUENCE [LARGE SCALE GENOMIC DNA]</scope>
    <source>
        <strain evidence="2 3">MK-45</strain>
    </source>
</reference>
<sequence length="454" mass="48265">MNTHRRVLWPGAVAGAVVLMAGACSGSAGGSENASSNDCVHVIDEDTGETGKECLPLAPESERVDLAEPTFSDPTEVTNPLHPNSAVDQVIMGGQVDDAPFRTEVSLLPGTKTIKFDGRTVQAIIQQYAAYSDGRIHEVALDWFAQADDGAVWYLGEDVFNYEDGVVADTEGTWQAGKDKAPPAMIMPADPEKGDVYRPENLPGVVFEEVTVREVGRTVDGPYGKVEGAMTVRELHMDGSTEEKTFAPGYGEFSTGNDGGDLEAVSLAVPTDARPGPLPTELAALDRAARAVQDGEVTDADLSAVRGAWTAYRDSDAVPKLLDRQMTRDLDALDEAVGAKDEEAIKDAALRVAQNTTDLRLRYEPVRAVDLDRFGMWARQLGIDAQAGAEGAVAGDVTGLELVWERLKDDVAGAAAAAVTADLREARQAADGRDMERAGQVAASLREDIANVAP</sequence>
<keyword evidence="1" id="KW-0732">Signal</keyword>